<feature type="transmembrane region" description="Helical" evidence="5">
    <location>
        <begin position="12"/>
        <end position="32"/>
    </location>
</feature>
<evidence type="ECO:0000313" key="8">
    <source>
        <dbReference type="EMBL" id="MBB6693766.1"/>
    </source>
</evidence>
<feature type="transmembrane region" description="Helical" evidence="5">
    <location>
        <begin position="176"/>
        <end position="194"/>
    </location>
</feature>
<dbReference type="InterPro" id="IPR006976">
    <property type="entry name" value="VanZ-like"/>
</dbReference>
<feature type="transmembrane region" description="Helical" evidence="5">
    <location>
        <begin position="112"/>
        <end position="134"/>
    </location>
</feature>
<feature type="domain" description="RDD" evidence="7">
    <location>
        <begin position="216"/>
        <end position="332"/>
    </location>
</feature>
<comment type="subcellular location">
    <subcellularLocation>
        <location evidence="1">Membrane</location>
        <topology evidence="1">Multi-pass membrane protein</topology>
    </subcellularLocation>
</comment>
<keyword evidence="4 5" id="KW-0472">Membrane</keyword>
<evidence type="ECO:0000256" key="3">
    <source>
        <dbReference type="ARBA" id="ARBA00022989"/>
    </source>
</evidence>
<dbReference type="InterPro" id="IPR010432">
    <property type="entry name" value="RDD"/>
</dbReference>
<feature type="transmembrane region" description="Helical" evidence="5">
    <location>
        <begin position="44"/>
        <end position="64"/>
    </location>
</feature>
<feature type="transmembrane region" description="Helical" evidence="5">
    <location>
        <begin position="141"/>
        <end position="164"/>
    </location>
</feature>
<evidence type="ECO:0000256" key="1">
    <source>
        <dbReference type="ARBA" id="ARBA00004141"/>
    </source>
</evidence>
<organism evidence="8 9">
    <name type="scientific">Cohnella xylanilytica</name>
    <dbReference type="NCBI Taxonomy" id="557555"/>
    <lineage>
        <taxon>Bacteria</taxon>
        <taxon>Bacillati</taxon>
        <taxon>Bacillota</taxon>
        <taxon>Bacilli</taxon>
        <taxon>Bacillales</taxon>
        <taxon>Paenibacillaceae</taxon>
        <taxon>Cohnella</taxon>
    </lineage>
</organism>
<comment type="caution">
    <text evidence="8">The sequence shown here is derived from an EMBL/GenBank/DDBJ whole genome shotgun (WGS) entry which is preliminary data.</text>
</comment>
<reference evidence="8 9" key="1">
    <citation type="submission" date="2020-08" db="EMBL/GenBank/DDBJ databases">
        <title>Cohnella phylogeny.</title>
        <authorList>
            <person name="Dunlap C."/>
        </authorList>
    </citation>
    <scope>NUCLEOTIDE SEQUENCE [LARGE SCALE GENOMIC DNA]</scope>
    <source>
        <strain evidence="8 9">DSM 25239</strain>
    </source>
</reference>
<feature type="transmembrane region" description="Helical" evidence="5">
    <location>
        <begin position="289"/>
        <end position="307"/>
    </location>
</feature>
<keyword evidence="9" id="KW-1185">Reference proteome</keyword>
<dbReference type="Pfam" id="PF06271">
    <property type="entry name" value="RDD"/>
    <property type="match status" value="1"/>
</dbReference>
<accession>A0A841TZR6</accession>
<evidence type="ECO:0000259" key="6">
    <source>
        <dbReference type="Pfam" id="PF04892"/>
    </source>
</evidence>
<dbReference type="RefSeq" id="WP_185137745.1">
    <property type="nucleotide sequence ID" value="NZ_JACJVR010000079.1"/>
</dbReference>
<evidence type="ECO:0000259" key="7">
    <source>
        <dbReference type="Pfam" id="PF06271"/>
    </source>
</evidence>
<dbReference type="Proteomes" id="UP000553776">
    <property type="component" value="Unassembled WGS sequence"/>
</dbReference>
<dbReference type="GO" id="GO:0016020">
    <property type="term" value="C:membrane"/>
    <property type="evidence" value="ECO:0007669"/>
    <property type="project" value="UniProtKB-SubCell"/>
</dbReference>
<sequence>MLHSYLFPISYAFFTFPIAAAFFTVPFLIVQYRRHGYIHKYRALILYLLLLYLMNAVYLILLPLPSSFHNSPPKANSYFQWIPFNFLSDIARETAVRANEPSTYWHLLKERAFLQVAFNVALTVPFGLFLRYYFRANWVRCLAFSFALSLFFEVTQVTGIYGIYDYPYRLFDVDDLITNTLGGLIGYLAAEWLASHLPRIDKLDESVDLSAKRVTYTRRALAAAIDWLILLPAGAILAILRIPFPYAYTLLIAVYFMAIPYSTNGLTPGKWVVRIRLRGRDERIRAGELFVRYGLLYLIVAGLNLAYPAVAVRQFPPVLLIPYAVGLFAMDATFAVHLVRCVFNRKRRLFYEARSGTGHVIT</sequence>
<dbReference type="InterPro" id="IPR053150">
    <property type="entry name" value="Teicoplanin_resist-assoc"/>
</dbReference>
<feature type="transmembrane region" description="Helical" evidence="5">
    <location>
        <begin position="220"/>
        <end position="240"/>
    </location>
</feature>
<dbReference type="EMBL" id="JACJVR010000079">
    <property type="protein sequence ID" value="MBB6693766.1"/>
    <property type="molecule type" value="Genomic_DNA"/>
</dbReference>
<dbReference type="AlphaFoldDB" id="A0A841TZR6"/>
<proteinExistence type="predicted"/>
<evidence type="ECO:0000256" key="5">
    <source>
        <dbReference type="SAM" id="Phobius"/>
    </source>
</evidence>
<dbReference type="Pfam" id="PF04892">
    <property type="entry name" value="VanZ"/>
    <property type="match status" value="1"/>
</dbReference>
<evidence type="ECO:0000313" key="9">
    <source>
        <dbReference type="Proteomes" id="UP000553776"/>
    </source>
</evidence>
<dbReference type="InterPro" id="IPR021192">
    <property type="entry name" value="UCP031578_Vanz/RDD"/>
</dbReference>
<keyword evidence="2 5" id="KW-0812">Transmembrane</keyword>
<feature type="transmembrane region" description="Helical" evidence="5">
    <location>
        <begin position="246"/>
        <end position="268"/>
    </location>
</feature>
<evidence type="ECO:0000256" key="4">
    <source>
        <dbReference type="ARBA" id="ARBA00023136"/>
    </source>
</evidence>
<protein>
    <submittedName>
        <fullName evidence="8">VanZ family protein</fullName>
    </submittedName>
</protein>
<dbReference type="PANTHER" id="PTHR36834">
    <property type="entry name" value="MEMBRANE PROTEIN-RELATED"/>
    <property type="match status" value="1"/>
</dbReference>
<feature type="transmembrane region" description="Helical" evidence="5">
    <location>
        <begin position="319"/>
        <end position="339"/>
    </location>
</feature>
<name>A0A841TZR6_9BACL</name>
<dbReference type="PANTHER" id="PTHR36834:SF1">
    <property type="entry name" value="INTEGRAL MEMBRANE PROTEIN"/>
    <property type="match status" value="1"/>
</dbReference>
<evidence type="ECO:0000256" key="2">
    <source>
        <dbReference type="ARBA" id="ARBA00022692"/>
    </source>
</evidence>
<dbReference type="PIRSF" id="PIRSF031578">
    <property type="entry name" value="Uncharacterised_Vanz_RDD-cont"/>
    <property type="match status" value="1"/>
</dbReference>
<gene>
    <name evidence="8" type="ORF">H7B90_20420</name>
</gene>
<keyword evidence="3 5" id="KW-1133">Transmembrane helix</keyword>
<feature type="domain" description="VanZ-like" evidence="6">
    <location>
        <begin position="50"/>
        <end position="191"/>
    </location>
</feature>